<evidence type="ECO:0000313" key="2">
    <source>
        <dbReference type="Proteomes" id="UP000271974"/>
    </source>
</evidence>
<dbReference type="AlphaFoldDB" id="A0A433U464"/>
<keyword evidence="2" id="KW-1185">Reference proteome</keyword>
<gene>
    <name evidence="1" type="ORF">EGW08_003619</name>
</gene>
<organism evidence="1 2">
    <name type="scientific">Elysia chlorotica</name>
    <name type="common">Eastern emerald elysia</name>
    <name type="synonym">Sea slug</name>
    <dbReference type="NCBI Taxonomy" id="188477"/>
    <lineage>
        <taxon>Eukaryota</taxon>
        <taxon>Metazoa</taxon>
        <taxon>Spiralia</taxon>
        <taxon>Lophotrochozoa</taxon>
        <taxon>Mollusca</taxon>
        <taxon>Gastropoda</taxon>
        <taxon>Heterobranchia</taxon>
        <taxon>Euthyneura</taxon>
        <taxon>Panpulmonata</taxon>
        <taxon>Sacoglossa</taxon>
        <taxon>Placobranchoidea</taxon>
        <taxon>Plakobranchidae</taxon>
        <taxon>Elysia</taxon>
    </lineage>
</organism>
<protein>
    <submittedName>
        <fullName evidence="1">Uncharacterized protein</fullName>
    </submittedName>
</protein>
<dbReference type="Proteomes" id="UP000271974">
    <property type="component" value="Unassembled WGS sequence"/>
</dbReference>
<dbReference type="EMBL" id="RQTK01000078">
    <property type="protein sequence ID" value="RUS88593.1"/>
    <property type="molecule type" value="Genomic_DNA"/>
</dbReference>
<name>A0A433U464_ELYCH</name>
<sequence>MDSYINVVTLLLMFIVLHELYCVCCIKTFEVAFNLAFHFPNFNGKIQLSYFMTMSSVGQNWVAELTKVHHLGLGVNNGLVQHLESIVQICFGPVGRPKNLQVKRPTTGSFHVVVSPYSSKLATHLALNYSSLSLIK</sequence>
<reference evidence="1 2" key="1">
    <citation type="submission" date="2019-01" db="EMBL/GenBank/DDBJ databases">
        <title>A draft genome assembly of the solar-powered sea slug Elysia chlorotica.</title>
        <authorList>
            <person name="Cai H."/>
            <person name="Li Q."/>
            <person name="Fang X."/>
            <person name="Li J."/>
            <person name="Curtis N.E."/>
            <person name="Altenburger A."/>
            <person name="Shibata T."/>
            <person name="Feng M."/>
            <person name="Maeda T."/>
            <person name="Schwartz J.A."/>
            <person name="Shigenobu S."/>
            <person name="Lundholm N."/>
            <person name="Nishiyama T."/>
            <person name="Yang H."/>
            <person name="Hasebe M."/>
            <person name="Li S."/>
            <person name="Pierce S.K."/>
            <person name="Wang J."/>
        </authorList>
    </citation>
    <scope>NUCLEOTIDE SEQUENCE [LARGE SCALE GENOMIC DNA]</scope>
    <source>
        <strain evidence="1">EC2010</strain>
        <tissue evidence="1">Whole organism of an adult</tissue>
    </source>
</reference>
<evidence type="ECO:0000313" key="1">
    <source>
        <dbReference type="EMBL" id="RUS88593.1"/>
    </source>
</evidence>
<comment type="caution">
    <text evidence="1">The sequence shown here is derived from an EMBL/GenBank/DDBJ whole genome shotgun (WGS) entry which is preliminary data.</text>
</comment>
<accession>A0A433U464</accession>
<proteinExistence type="predicted"/>